<evidence type="ECO:0000313" key="5">
    <source>
        <dbReference type="Proteomes" id="UP000186817"/>
    </source>
</evidence>
<feature type="region of interest" description="Disordered" evidence="2">
    <location>
        <begin position="295"/>
        <end position="337"/>
    </location>
</feature>
<evidence type="ECO:0000313" key="4">
    <source>
        <dbReference type="EMBL" id="OLP96246.1"/>
    </source>
</evidence>
<name>A0A1Q9DM45_SYMMI</name>
<dbReference type="PROSITE" id="PS50222">
    <property type="entry name" value="EF_HAND_2"/>
    <property type="match status" value="1"/>
</dbReference>
<reference evidence="4 5" key="1">
    <citation type="submission" date="2016-02" db="EMBL/GenBank/DDBJ databases">
        <title>Genome analysis of coral dinoflagellate symbionts highlights evolutionary adaptations to a symbiotic lifestyle.</title>
        <authorList>
            <person name="Aranda M."/>
            <person name="Li Y."/>
            <person name="Liew Y.J."/>
            <person name="Baumgarten S."/>
            <person name="Simakov O."/>
            <person name="Wilson M."/>
            <person name="Piel J."/>
            <person name="Ashoor H."/>
            <person name="Bougouffa S."/>
            <person name="Bajic V.B."/>
            <person name="Ryu T."/>
            <person name="Ravasi T."/>
            <person name="Bayer T."/>
            <person name="Micklem G."/>
            <person name="Kim H."/>
            <person name="Bhak J."/>
            <person name="Lajeunesse T.C."/>
            <person name="Voolstra C.R."/>
        </authorList>
    </citation>
    <scope>NUCLEOTIDE SEQUENCE [LARGE SCALE GENOMIC DNA]</scope>
    <source>
        <strain evidence="4 5">CCMP2467</strain>
    </source>
</reference>
<dbReference type="EMBL" id="LSRX01000474">
    <property type="protein sequence ID" value="OLP96246.1"/>
    <property type="molecule type" value="Genomic_DNA"/>
</dbReference>
<feature type="region of interest" description="Disordered" evidence="2">
    <location>
        <begin position="409"/>
        <end position="430"/>
    </location>
</feature>
<evidence type="ECO:0000256" key="1">
    <source>
        <dbReference type="ARBA" id="ARBA00022837"/>
    </source>
</evidence>
<comment type="caution">
    <text evidence="4">The sequence shown here is derived from an EMBL/GenBank/DDBJ whole genome shotgun (WGS) entry which is preliminary data.</text>
</comment>
<dbReference type="InterPro" id="IPR002048">
    <property type="entry name" value="EF_hand_dom"/>
</dbReference>
<dbReference type="PROSITE" id="PS00018">
    <property type="entry name" value="EF_HAND_1"/>
    <property type="match status" value="1"/>
</dbReference>
<dbReference type="OrthoDB" id="191686at2759"/>
<organism evidence="4 5">
    <name type="scientific">Symbiodinium microadriaticum</name>
    <name type="common">Dinoflagellate</name>
    <name type="synonym">Zooxanthella microadriatica</name>
    <dbReference type="NCBI Taxonomy" id="2951"/>
    <lineage>
        <taxon>Eukaryota</taxon>
        <taxon>Sar</taxon>
        <taxon>Alveolata</taxon>
        <taxon>Dinophyceae</taxon>
        <taxon>Suessiales</taxon>
        <taxon>Symbiodiniaceae</taxon>
        <taxon>Symbiodinium</taxon>
    </lineage>
</organism>
<dbReference type="GO" id="GO:0005509">
    <property type="term" value="F:calcium ion binding"/>
    <property type="evidence" value="ECO:0007669"/>
    <property type="project" value="InterPro"/>
</dbReference>
<proteinExistence type="predicted"/>
<feature type="compositionally biased region" description="Low complexity" evidence="2">
    <location>
        <begin position="202"/>
        <end position="225"/>
    </location>
</feature>
<feature type="region of interest" description="Disordered" evidence="2">
    <location>
        <begin position="200"/>
        <end position="233"/>
    </location>
</feature>
<gene>
    <name evidence="4" type="ORF">AK812_SmicGene21531</name>
</gene>
<dbReference type="Proteomes" id="UP000186817">
    <property type="component" value="Unassembled WGS sequence"/>
</dbReference>
<feature type="domain" description="EF-hand" evidence="3">
    <location>
        <begin position="106"/>
        <end position="141"/>
    </location>
</feature>
<dbReference type="SUPFAM" id="SSF47473">
    <property type="entry name" value="EF-hand"/>
    <property type="match status" value="1"/>
</dbReference>
<evidence type="ECO:0000256" key="2">
    <source>
        <dbReference type="SAM" id="MobiDB-lite"/>
    </source>
</evidence>
<dbReference type="InterPro" id="IPR018247">
    <property type="entry name" value="EF_Hand_1_Ca_BS"/>
</dbReference>
<keyword evidence="1" id="KW-0106">Calcium</keyword>
<feature type="compositionally biased region" description="Polar residues" evidence="2">
    <location>
        <begin position="318"/>
        <end position="327"/>
    </location>
</feature>
<accession>A0A1Q9DM45</accession>
<evidence type="ECO:0000259" key="3">
    <source>
        <dbReference type="PROSITE" id="PS50222"/>
    </source>
</evidence>
<dbReference type="AlphaFoldDB" id="A0A1Q9DM45"/>
<protein>
    <recommendedName>
        <fullName evidence="3">EF-hand domain-containing protein</fullName>
    </recommendedName>
</protein>
<dbReference type="InterPro" id="IPR011992">
    <property type="entry name" value="EF-hand-dom_pair"/>
</dbReference>
<sequence>MEAFCVDRELHSARRALRPLYQSANHAELPVESRSGPSVDFHEFLVWAPDSVRRWVRSVVFSSKLSQILLEAGGQGGVAPGQLLSFDDAVRVLRNIRPGSTGNQTKQEIKEFEVFKLFDSDNSGKMDVTEMVDVRAPEWTGGGQRFFATAKVDVPGLQQYARDNTGHGSSLESTSSSASSLNRAWQRTLAPKRLWADTVDTPSQSLSQSLPQSLSQSHQSLSQSTPSPPRLRRGEPISAELVEEELVPFQTARHKTLLLSHVCRIAFPMDFPNDLSLSVRNHVVLSEDAAASSAAASAGHRSEEPCDTSEDAGAASGAPSSVTANPSQDDEADTWQNQKRKRLEVIRQMKESDMYRAFNAARPRSVRRASEPWTPDPKEVMGKTQWEHKFYWFKRSMRLWWEKNQALENPTVLSESQGGASSSSDVVELD</sequence>
<keyword evidence="5" id="KW-1185">Reference proteome</keyword>
<feature type="compositionally biased region" description="Low complexity" evidence="2">
    <location>
        <begin position="414"/>
        <end position="424"/>
    </location>
</feature>